<protein>
    <submittedName>
        <fullName evidence="4">PDZ domain-containing protein</fullName>
    </submittedName>
</protein>
<reference evidence="4" key="1">
    <citation type="submission" date="2016-06" db="UniProtKB">
        <authorList>
            <consortium name="WormBaseParasite"/>
        </authorList>
    </citation>
    <scope>IDENTIFICATION</scope>
</reference>
<feature type="region of interest" description="Disordered" evidence="1">
    <location>
        <begin position="1"/>
        <end position="20"/>
    </location>
</feature>
<dbReference type="WBParaSite" id="ECPE_0001200601-mRNA-1">
    <property type="protein sequence ID" value="ECPE_0001200601-mRNA-1"/>
    <property type="gene ID" value="ECPE_0001200601"/>
</dbReference>
<evidence type="ECO:0000313" key="4">
    <source>
        <dbReference type="WBParaSite" id="ECPE_0001200601-mRNA-1"/>
    </source>
</evidence>
<name>A0A183AYD6_9TREM</name>
<evidence type="ECO:0000256" key="1">
    <source>
        <dbReference type="SAM" id="MobiDB-lite"/>
    </source>
</evidence>
<proteinExistence type="predicted"/>
<sequence length="249" mass="27819">MEKHDREVLPVVSPTSSPEDDCFTYSGHELLVIESSEQCSSYTEAVDDHISDSCSLPTSQQQTLEDLENPQTEDVKLFFSESNRGPFRDTSTLEYMNQLQRDTSEAPYVSLVSKAPREVQSNGSVLERLRKLQRRLNSDRSIWLHQRALSGNEGRDTTLFRIDLNQHFQSVGIPGVVGFRATLMEPPGESLGANAVQEKNEIASRMKPVILFLPVSGVHCRSGPLDRDSTVLLGDTIKPGDVLRAFSPW</sequence>
<evidence type="ECO:0000313" key="2">
    <source>
        <dbReference type="EMBL" id="VDP89184.1"/>
    </source>
</evidence>
<keyword evidence="3" id="KW-1185">Reference proteome</keyword>
<accession>A0A183AYD6</accession>
<dbReference type="OrthoDB" id="6232235at2759"/>
<dbReference type="Proteomes" id="UP000272942">
    <property type="component" value="Unassembled WGS sequence"/>
</dbReference>
<gene>
    <name evidence="2" type="ORF">ECPE_LOCUS11971</name>
</gene>
<dbReference type="EMBL" id="UZAN01051895">
    <property type="protein sequence ID" value="VDP89184.1"/>
    <property type="molecule type" value="Genomic_DNA"/>
</dbReference>
<reference evidence="2 3" key="2">
    <citation type="submission" date="2018-11" db="EMBL/GenBank/DDBJ databases">
        <authorList>
            <consortium name="Pathogen Informatics"/>
        </authorList>
    </citation>
    <scope>NUCLEOTIDE SEQUENCE [LARGE SCALE GENOMIC DNA]</scope>
    <source>
        <strain evidence="2 3">Egypt</strain>
    </source>
</reference>
<organism evidence="4">
    <name type="scientific">Echinostoma caproni</name>
    <dbReference type="NCBI Taxonomy" id="27848"/>
    <lineage>
        <taxon>Eukaryota</taxon>
        <taxon>Metazoa</taxon>
        <taxon>Spiralia</taxon>
        <taxon>Lophotrochozoa</taxon>
        <taxon>Platyhelminthes</taxon>
        <taxon>Trematoda</taxon>
        <taxon>Digenea</taxon>
        <taxon>Plagiorchiida</taxon>
        <taxon>Echinostomata</taxon>
        <taxon>Echinostomatoidea</taxon>
        <taxon>Echinostomatidae</taxon>
        <taxon>Echinostoma</taxon>
    </lineage>
</organism>
<evidence type="ECO:0000313" key="3">
    <source>
        <dbReference type="Proteomes" id="UP000272942"/>
    </source>
</evidence>
<dbReference type="AlphaFoldDB" id="A0A183AYD6"/>